<gene>
    <name evidence="1" type="ordered locus">swp_3147</name>
</gene>
<protein>
    <submittedName>
        <fullName evidence="1">Uncharacterized protein</fullName>
    </submittedName>
</protein>
<keyword evidence="2" id="KW-1185">Reference proteome</keyword>
<dbReference type="HOGENOM" id="CLU_3332926_0_0_6"/>
<proteinExistence type="predicted"/>
<organism evidence="1 2">
    <name type="scientific">Shewanella piezotolerans (strain WP3 / JCM 13877)</name>
    <dbReference type="NCBI Taxonomy" id="225849"/>
    <lineage>
        <taxon>Bacteria</taxon>
        <taxon>Pseudomonadati</taxon>
        <taxon>Pseudomonadota</taxon>
        <taxon>Gammaproteobacteria</taxon>
        <taxon>Alteromonadales</taxon>
        <taxon>Shewanellaceae</taxon>
        <taxon>Shewanella</taxon>
    </lineage>
</organism>
<sequence>MLSFSTGFEFDDCCFLAFSHSTNVTNHKMARIALTQGQ</sequence>
<evidence type="ECO:0000313" key="2">
    <source>
        <dbReference type="Proteomes" id="UP000000753"/>
    </source>
</evidence>
<reference evidence="1 2" key="1">
    <citation type="journal article" date="2008" name="PLoS ONE">
        <title>Environmental adaptation: genomic analysis of the piezotolerant and psychrotolerant deep-sea iron reducing bacterium Shewanella piezotolerans WP3.</title>
        <authorList>
            <person name="Wang F."/>
            <person name="Wang J."/>
            <person name="Jian H."/>
            <person name="Zhang B."/>
            <person name="Li S."/>
            <person name="Wang F."/>
            <person name="Zeng X."/>
            <person name="Gao L."/>
            <person name="Bartlett D.H."/>
            <person name="Yu J."/>
            <person name="Hu S."/>
            <person name="Xiao X."/>
        </authorList>
    </citation>
    <scope>NUCLEOTIDE SEQUENCE [LARGE SCALE GENOMIC DNA]</scope>
    <source>
        <strain evidence="2">WP3 / JCM 13877</strain>
    </source>
</reference>
<dbReference type="Proteomes" id="UP000000753">
    <property type="component" value="Chromosome"/>
</dbReference>
<accession>B8CPZ4</accession>
<dbReference type="KEGG" id="swp:swp_3147"/>
<dbReference type="AlphaFoldDB" id="B8CPZ4"/>
<dbReference type="EMBL" id="CP000472">
    <property type="protein sequence ID" value="ACJ29856.1"/>
    <property type="molecule type" value="Genomic_DNA"/>
</dbReference>
<name>B8CPZ4_SHEPW</name>
<evidence type="ECO:0000313" key="1">
    <source>
        <dbReference type="EMBL" id="ACJ29856.1"/>
    </source>
</evidence>